<keyword evidence="6" id="KW-1185">Reference proteome</keyword>
<reference evidence="5 6" key="1">
    <citation type="submission" date="2019-07" db="EMBL/GenBank/DDBJ databases">
        <title>Description of 53C-WASEF.</title>
        <authorList>
            <person name="Pitt A."/>
            <person name="Hahn M.W."/>
        </authorList>
    </citation>
    <scope>NUCLEOTIDE SEQUENCE [LARGE SCALE GENOMIC DNA]</scope>
    <source>
        <strain evidence="5 6">53C-WASEF</strain>
    </source>
</reference>
<dbReference type="InterPro" id="IPR014031">
    <property type="entry name" value="Ketoacyl_synth_C"/>
</dbReference>
<dbReference type="PANTHER" id="PTHR11712">
    <property type="entry name" value="POLYKETIDE SYNTHASE-RELATED"/>
    <property type="match status" value="1"/>
</dbReference>
<dbReference type="Gene3D" id="3.40.47.10">
    <property type="match status" value="2"/>
</dbReference>
<dbReference type="PROSITE" id="PS00606">
    <property type="entry name" value="KS3_1"/>
    <property type="match status" value="1"/>
</dbReference>
<dbReference type="PROSITE" id="PS52004">
    <property type="entry name" value="KS3_2"/>
    <property type="match status" value="1"/>
</dbReference>
<dbReference type="InterPro" id="IPR000794">
    <property type="entry name" value="Beta-ketoacyl_synthase"/>
</dbReference>
<sequence length="416" mass="43921">MDNPERRVVITGIGLLAPNGLTVEAFWESLCAGRSGAAPITHFDASKLPTRIACELKGFEAGDYIDAKKAKRLDPSLQFGVIAAKTAFADAGLTAQTVDPSRVSIFEGTSVGGMRSTLEGNLTYLEKGYRAMSPFGLINAYCGGGSSEIALELELPGRAVTICTACSSGNDAIGFGLQAIREDDSDIVIAGATEAPIVGGYVGIFSSAKSLARGNDNPQTAMKPFDRKRDGFLLGEGAAFVVLEELSHALARNARIYAEVLGQGSSCEAYHSVAQNPEGTGLFRAMQKAMRLARITPDEVDYINAHASATESNDLVETRAIKRLFGVHARRVAISGTKPVTGHLAGAAGALESVICALAVHRKVIPPTINLTEPEEGCDLDYTPNVARPYPVRVAMNLNAGFGGKNSCLILREFVA</sequence>
<evidence type="ECO:0000313" key="6">
    <source>
        <dbReference type="Proteomes" id="UP000315648"/>
    </source>
</evidence>
<dbReference type="GO" id="GO:0006633">
    <property type="term" value="P:fatty acid biosynthetic process"/>
    <property type="evidence" value="ECO:0007669"/>
    <property type="project" value="InterPro"/>
</dbReference>
<dbReference type="RefSeq" id="WP_144229096.1">
    <property type="nucleotide sequence ID" value="NZ_CBCRVV010000002.1"/>
</dbReference>
<dbReference type="InterPro" id="IPR016039">
    <property type="entry name" value="Thiolase-like"/>
</dbReference>
<dbReference type="OrthoDB" id="9808669at2"/>
<evidence type="ECO:0000313" key="5">
    <source>
        <dbReference type="EMBL" id="TSJ78755.1"/>
    </source>
</evidence>
<feature type="domain" description="Ketosynthase family 3 (KS3)" evidence="4">
    <location>
        <begin position="5"/>
        <end position="413"/>
    </location>
</feature>
<dbReference type="InterPro" id="IPR014030">
    <property type="entry name" value="Ketoacyl_synth_N"/>
</dbReference>
<dbReference type="SUPFAM" id="SSF53901">
    <property type="entry name" value="Thiolase-like"/>
    <property type="match status" value="2"/>
</dbReference>
<dbReference type="AlphaFoldDB" id="A0A556QQ35"/>
<protein>
    <submittedName>
        <fullName evidence="5">Beta-ketoacyl-[acyl-carrier-protein] synthase family protein</fullName>
    </submittedName>
</protein>
<accession>A0A556QQ35</accession>
<evidence type="ECO:0000256" key="3">
    <source>
        <dbReference type="RuleBase" id="RU003694"/>
    </source>
</evidence>
<dbReference type="PANTHER" id="PTHR11712:SF336">
    <property type="entry name" value="3-OXOACYL-[ACYL-CARRIER-PROTEIN] SYNTHASE, MITOCHONDRIAL"/>
    <property type="match status" value="1"/>
</dbReference>
<keyword evidence="2 3" id="KW-0808">Transferase</keyword>
<name>A0A556QQ35_9BACT</name>
<organism evidence="5 6">
    <name type="scientific">Rariglobus hedericola</name>
    <dbReference type="NCBI Taxonomy" id="2597822"/>
    <lineage>
        <taxon>Bacteria</taxon>
        <taxon>Pseudomonadati</taxon>
        <taxon>Verrucomicrobiota</taxon>
        <taxon>Opitutia</taxon>
        <taxon>Opitutales</taxon>
        <taxon>Opitutaceae</taxon>
        <taxon>Rariglobus</taxon>
    </lineage>
</organism>
<evidence type="ECO:0000259" key="4">
    <source>
        <dbReference type="PROSITE" id="PS52004"/>
    </source>
</evidence>
<evidence type="ECO:0000256" key="1">
    <source>
        <dbReference type="ARBA" id="ARBA00008467"/>
    </source>
</evidence>
<dbReference type="Proteomes" id="UP000315648">
    <property type="component" value="Unassembled WGS sequence"/>
</dbReference>
<evidence type="ECO:0000256" key="2">
    <source>
        <dbReference type="ARBA" id="ARBA00022679"/>
    </source>
</evidence>
<dbReference type="EMBL" id="VMBG01000001">
    <property type="protein sequence ID" value="TSJ78755.1"/>
    <property type="molecule type" value="Genomic_DNA"/>
</dbReference>
<comment type="similarity">
    <text evidence="1 3">Belongs to the thiolase-like superfamily. Beta-ketoacyl-ACP synthases family.</text>
</comment>
<dbReference type="InterPro" id="IPR020841">
    <property type="entry name" value="PKS_Beta-ketoAc_synthase_dom"/>
</dbReference>
<dbReference type="Pfam" id="PF00109">
    <property type="entry name" value="ketoacyl-synt"/>
    <property type="match status" value="1"/>
</dbReference>
<dbReference type="SMART" id="SM00825">
    <property type="entry name" value="PKS_KS"/>
    <property type="match status" value="1"/>
</dbReference>
<dbReference type="Pfam" id="PF02801">
    <property type="entry name" value="Ketoacyl-synt_C"/>
    <property type="match status" value="1"/>
</dbReference>
<comment type="caution">
    <text evidence="5">The sequence shown here is derived from an EMBL/GenBank/DDBJ whole genome shotgun (WGS) entry which is preliminary data.</text>
</comment>
<dbReference type="CDD" id="cd00834">
    <property type="entry name" value="KAS_I_II"/>
    <property type="match status" value="1"/>
</dbReference>
<dbReference type="GO" id="GO:0004315">
    <property type="term" value="F:3-oxoacyl-[acyl-carrier-protein] synthase activity"/>
    <property type="evidence" value="ECO:0007669"/>
    <property type="project" value="InterPro"/>
</dbReference>
<dbReference type="FunFam" id="3.40.47.10:FF:000018">
    <property type="entry name" value="3-oxoacyl-[acyl-carrier-protein] synthase 2"/>
    <property type="match status" value="1"/>
</dbReference>
<dbReference type="GO" id="GO:0005829">
    <property type="term" value="C:cytosol"/>
    <property type="evidence" value="ECO:0007669"/>
    <property type="project" value="TreeGrafter"/>
</dbReference>
<proteinExistence type="inferred from homology"/>
<gene>
    <name evidence="5" type="ORF">FPL22_05455</name>
</gene>
<dbReference type="NCBIfam" id="NF005589">
    <property type="entry name" value="PRK07314.1"/>
    <property type="match status" value="1"/>
</dbReference>
<dbReference type="InterPro" id="IPR018201">
    <property type="entry name" value="Ketoacyl_synth_AS"/>
</dbReference>